<dbReference type="AlphaFoldDB" id="A0A3P1BV43"/>
<keyword evidence="1" id="KW-1133">Transmembrane helix</keyword>
<evidence type="ECO:0000313" key="2">
    <source>
        <dbReference type="EMBL" id="RRB04970.1"/>
    </source>
</evidence>
<evidence type="ECO:0008006" key="4">
    <source>
        <dbReference type="Google" id="ProtNLM"/>
    </source>
</evidence>
<dbReference type="EMBL" id="RQJO01000008">
    <property type="protein sequence ID" value="RRB04970.1"/>
    <property type="molecule type" value="Genomic_DNA"/>
</dbReference>
<proteinExistence type="predicted"/>
<reference evidence="2 3" key="1">
    <citation type="submission" date="2018-11" db="EMBL/GenBank/DDBJ databases">
        <authorList>
            <person name="Zhou Z."/>
            <person name="Wang G."/>
        </authorList>
    </citation>
    <scope>NUCLEOTIDE SEQUENCE [LARGE SCALE GENOMIC DNA]</scope>
    <source>
        <strain evidence="2 3">KCTC52004</strain>
    </source>
</reference>
<accession>A0A3P1BV43</accession>
<keyword evidence="1" id="KW-0812">Transmembrane</keyword>
<evidence type="ECO:0000313" key="3">
    <source>
        <dbReference type="Proteomes" id="UP000271925"/>
    </source>
</evidence>
<dbReference type="Proteomes" id="UP000271925">
    <property type="component" value="Unassembled WGS sequence"/>
</dbReference>
<keyword evidence="1" id="KW-0472">Membrane</keyword>
<keyword evidence="3" id="KW-1185">Reference proteome</keyword>
<comment type="caution">
    <text evidence="2">The sequence shown here is derived from an EMBL/GenBank/DDBJ whole genome shotgun (WGS) entry which is preliminary data.</text>
</comment>
<gene>
    <name evidence="2" type="ORF">EHT25_11005</name>
</gene>
<name>A0A3P1BV43_9BACT</name>
<evidence type="ECO:0000256" key="1">
    <source>
        <dbReference type="SAM" id="Phobius"/>
    </source>
</evidence>
<feature type="transmembrane region" description="Helical" evidence="1">
    <location>
        <begin position="43"/>
        <end position="61"/>
    </location>
</feature>
<protein>
    <recommendedName>
        <fullName evidence="4">C4-dicarboxylate ABC transporter</fullName>
    </recommendedName>
</protein>
<organism evidence="2 3">
    <name type="scientific">Larkinella rosea</name>
    <dbReference type="NCBI Taxonomy" id="2025312"/>
    <lineage>
        <taxon>Bacteria</taxon>
        <taxon>Pseudomonadati</taxon>
        <taxon>Bacteroidota</taxon>
        <taxon>Cytophagia</taxon>
        <taxon>Cytophagales</taxon>
        <taxon>Spirosomataceae</taxon>
        <taxon>Larkinella</taxon>
    </lineage>
</organism>
<feature type="transmembrane region" description="Helical" evidence="1">
    <location>
        <begin position="12"/>
        <end position="31"/>
    </location>
</feature>
<sequence length="68" mass="7418">MNEKPSADLFSVSISVLMGLLYLGGGIYLIASSQSFGLLPTGTFRYLLAGLLIIYGLFRAYRGVERLL</sequence>